<feature type="domain" description="BRCT" evidence="2">
    <location>
        <begin position="107"/>
        <end position="198"/>
    </location>
</feature>
<dbReference type="OrthoDB" id="342264at2759"/>
<dbReference type="Proteomes" id="UP000799757">
    <property type="component" value="Unassembled WGS sequence"/>
</dbReference>
<feature type="domain" description="BRCT" evidence="2">
    <location>
        <begin position="9"/>
        <end position="107"/>
    </location>
</feature>
<protein>
    <recommendedName>
        <fullName evidence="2">BRCT domain-containing protein</fullName>
    </recommendedName>
</protein>
<feature type="compositionally biased region" description="Basic and acidic residues" evidence="1">
    <location>
        <begin position="567"/>
        <end position="595"/>
    </location>
</feature>
<evidence type="ECO:0000256" key="1">
    <source>
        <dbReference type="SAM" id="MobiDB-lite"/>
    </source>
</evidence>
<evidence type="ECO:0000313" key="4">
    <source>
        <dbReference type="Proteomes" id="UP000799757"/>
    </source>
</evidence>
<dbReference type="CDD" id="cd18438">
    <property type="entry name" value="BRCT_BRC1_like_rpt4"/>
    <property type="match status" value="1"/>
</dbReference>
<dbReference type="Gene3D" id="3.40.50.10190">
    <property type="entry name" value="BRCT domain"/>
    <property type="match status" value="5"/>
</dbReference>
<feature type="domain" description="BRCT" evidence="2">
    <location>
        <begin position="347"/>
        <end position="419"/>
    </location>
</feature>
<keyword evidence="4" id="KW-1185">Reference proteome</keyword>
<dbReference type="SUPFAM" id="SSF52113">
    <property type="entry name" value="BRCT domain"/>
    <property type="match status" value="5"/>
</dbReference>
<evidence type="ECO:0000259" key="2">
    <source>
        <dbReference type="PROSITE" id="PS50172"/>
    </source>
</evidence>
<dbReference type="CDD" id="cd18437">
    <property type="entry name" value="BRCT_BRC1_like_rpt3"/>
    <property type="match status" value="1"/>
</dbReference>
<name>A0A6A6XAD8_9PLEO</name>
<dbReference type="EMBL" id="MU001932">
    <property type="protein sequence ID" value="KAF2793338.1"/>
    <property type="molecule type" value="Genomic_DNA"/>
</dbReference>
<dbReference type="GO" id="GO:1990683">
    <property type="term" value="P:DNA double-strand break attachment to nuclear envelope"/>
    <property type="evidence" value="ECO:0007669"/>
    <property type="project" value="TreeGrafter"/>
</dbReference>
<dbReference type="Pfam" id="PF00533">
    <property type="entry name" value="BRCT"/>
    <property type="match status" value="1"/>
</dbReference>
<dbReference type="PROSITE" id="PS50172">
    <property type="entry name" value="BRCT"/>
    <property type="match status" value="3"/>
</dbReference>
<organism evidence="3 4">
    <name type="scientific">Melanomma pulvis-pyrius CBS 109.77</name>
    <dbReference type="NCBI Taxonomy" id="1314802"/>
    <lineage>
        <taxon>Eukaryota</taxon>
        <taxon>Fungi</taxon>
        <taxon>Dikarya</taxon>
        <taxon>Ascomycota</taxon>
        <taxon>Pezizomycotina</taxon>
        <taxon>Dothideomycetes</taxon>
        <taxon>Pleosporomycetidae</taxon>
        <taxon>Pleosporales</taxon>
        <taxon>Melanommataceae</taxon>
        <taxon>Melanomma</taxon>
    </lineage>
</organism>
<reference evidence="3" key="1">
    <citation type="journal article" date="2020" name="Stud. Mycol.">
        <title>101 Dothideomycetes genomes: a test case for predicting lifestyles and emergence of pathogens.</title>
        <authorList>
            <person name="Haridas S."/>
            <person name="Albert R."/>
            <person name="Binder M."/>
            <person name="Bloem J."/>
            <person name="Labutti K."/>
            <person name="Salamov A."/>
            <person name="Andreopoulos B."/>
            <person name="Baker S."/>
            <person name="Barry K."/>
            <person name="Bills G."/>
            <person name="Bluhm B."/>
            <person name="Cannon C."/>
            <person name="Castanera R."/>
            <person name="Culley D."/>
            <person name="Daum C."/>
            <person name="Ezra D."/>
            <person name="Gonzalez J."/>
            <person name="Henrissat B."/>
            <person name="Kuo A."/>
            <person name="Liang C."/>
            <person name="Lipzen A."/>
            <person name="Lutzoni F."/>
            <person name="Magnuson J."/>
            <person name="Mondo S."/>
            <person name="Nolan M."/>
            <person name="Ohm R."/>
            <person name="Pangilinan J."/>
            <person name="Park H.-J."/>
            <person name="Ramirez L."/>
            <person name="Alfaro M."/>
            <person name="Sun H."/>
            <person name="Tritt A."/>
            <person name="Yoshinaga Y."/>
            <person name="Zwiers L.-H."/>
            <person name="Turgeon B."/>
            <person name="Goodwin S."/>
            <person name="Spatafora J."/>
            <person name="Crous P."/>
            <person name="Grigoriev I."/>
        </authorList>
    </citation>
    <scope>NUCLEOTIDE SEQUENCE</scope>
    <source>
        <strain evidence="3">CBS 109.77</strain>
    </source>
</reference>
<sequence>MEDSTMLEASQPTFNDLTFTIIPNSLTEERQHQLADDIVTNGGTLHTFDASVGRIERLKEITHIISATSDFPDYYDSLDLFIHVIKPTWVDACLKVGKLKNPRAYSPDPALFMNDVVICCGNIPEGDKEAIAGGVLATGGQVTVALTKQVTHLVALSMDDPRCQLASDKRLHCLVVLPHWFDDCLHVGRRISERPYSFPEPEILNVTAGAIPSTRTSPQIRDATNPDPANNGLPPIPPAHVQPSRAIKAFDQKKVKLGEDLQLSGNLKGVITGLISAGGGEVTTNLDEADIYVCNYRDGQDYVKASQAEKQVGNLSWLYYLITHDVWTNPMRRMMHYPRPRDGVPGFKGYRISISSYTGEARVYLENLIKASGAEFTKTFKQENTHLITAHKQSEKCEAAEEWGVNVVNHMWLEDSYAKCKEQTLTNSKYTYFPSRTNLGEILGQTEIDRSAVEKIFFSKTRKPKPFKAVAQEHNLPASSIPKARVTSDPTAHSSPLAEKNKRTKTTRDVATPLAKRRTDGKENESPIVPGSRGAKDRALSKLHESAPDIAKFEKEMKRKGGVIHGGRRDKDAEAEDKSKKSKGRDSVGSKRSIEEVDGEEETSGDDELAEEPAKRNKKAKKDKLTPIKYRMLMSKDERWANNPEKESKDKGRMREIGLFITDDFKKVDLLCAPKVVRTKKFVSALACGPTIVSSSFLDFALKNNKLPPPQKHLLKDEDFVRTHDIHLEDAIPRAKQNQKRLLKDWTIYCSETVSGGYDTFKDIIVANGGQCQMWKGRGINNATASKRKIDRSNEVSQNQEEDEGDVLYLISEATKKEFPNWAKFRELAKKHDMIPRIVKTEWLLHVAMAQYVHWKPEWELNEEVVNTMK</sequence>
<dbReference type="Pfam" id="PF12738">
    <property type="entry name" value="PTCB-BRCT"/>
    <property type="match status" value="2"/>
</dbReference>
<dbReference type="GO" id="GO:0035361">
    <property type="term" value="C:Cul8-RING ubiquitin ligase complex"/>
    <property type="evidence" value="ECO:0007669"/>
    <property type="project" value="TreeGrafter"/>
</dbReference>
<dbReference type="Pfam" id="PF16770">
    <property type="entry name" value="RTT107_BRCT_5"/>
    <property type="match status" value="1"/>
</dbReference>
<feature type="compositionally biased region" description="Acidic residues" evidence="1">
    <location>
        <begin position="596"/>
        <end position="611"/>
    </location>
</feature>
<feature type="region of interest" description="Disordered" evidence="1">
    <location>
        <begin position="474"/>
        <end position="623"/>
    </location>
</feature>
<dbReference type="GO" id="GO:0006302">
    <property type="term" value="P:double-strand break repair"/>
    <property type="evidence" value="ECO:0007669"/>
    <property type="project" value="TreeGrafter"/>
</dbReference>
<feature type="compositionally biased region" description="Basic and acidic residues" evidence="1">
    <location>
        <begin position="534"/>
        <end position="559"/>
    </location>
</feature>
<dbReference type="FunFam" id="3.40.50.10190:FF:000048">
    <property type="entry name" value="DNA repair protein Rtt107"/>
    <property type="match status" value="1"/>
</dbReference>
<dbReference type="AlphaFoldDB" id="A0A6A6XAD8"/>
<dbReference type="InterPro" id="IPR053036">
    <property type="entry name" value="CellCycle_DNARepair_Reg"/>
</dbReference>
<dbReference type="SMART" id="SM00292">
    <property type="entry name" value="BRCT"/>
    <property type="match status" value="4"/>
</dbReference>
<dbReference type="PANTHER" id="PTHR47667:SF1">
    <property type="entry name" value="REGULATOR OF TY1 TRANSPOSITION PROTEIN 107"/>
    <property type="match status" value="1"/>
</dbReference>
<gene>
    <name evidence="3" type="ORF">K505DRAFT_375414</name>
</gene>
<dbReference type="PANTHER" id="PTHR47667">
    <property type="entry name" value="REGULATOR OF TY1 TRANSPOSITION PROTEIN 107"/>
    <property type="match status" value="1"/>
</dbReference>
<accession>A0A6A6XAD8</accession>
<evidence type="ECO:0000313" key="3">
    <source>
        <dbReference type="EMBL" id="KAF2793338.1"/>
    </source>
</evidence>
<dbReference type="InterPro" id="IPR001357">
    <property type="entry name" value="BRCT_dom"/>
</dbReference>
<proteinExistence type="predicted"/>
<dbReference type="CDD" id="cd18436">
    <property type="entry name" value="BRCT_BRC1_like_rpt2"/>
    <property type="match status" value="1"/>
</dbReference>
<dbReference type="GO" id="GO:0005634">
    <property type="term" value="C:nucleus"/>
    <property type="evidence" value="ECO:0007669"/>
    <property type="project" value="TreeGrafter"/>
</dbReference>
<dbReference type="InterPro" id="IPR036420">
    <property type="entry name" value="BRCT_dom_sf"/>
</dbReference>